<accession>A0A4Y2SY22</accession>
<dbReference type="OrthoDB" id="5874425at2759"/>
<dbReference type="InterPro" id="IPR043502">
    <property type="entry name" value="DNA/RNA_pol_sf"/>
</dbReference>
<feature type="domain" description="CCHC-type" evidence="1">
    <location>
        <begin position="249"/>
        <end position="265"/>
    </location>
</feature>
<protein>
    <recommendedName>
        <fullName evidence="1">CCHC-type domain-containing protein</fullName>
    </recommendedName>
</protein>
<dbReference type="GO" id="GO:0071897">
    <property type="term" value="P:DNA biosynthetic process"/>
    <property type="evidence" value="ECO:0007669"/>
    <property type="project" value="UniProtKB-ARBA"/>
</dbReference>
<dbReference type="SMART" id="SM00343">
    <property type="entry name" value="ZnF_C2HC"/>
    <property type="match status" value="2"/>
</dbReference>
<evidence type="ECO:0000313" key="2">
    <source>
        <dbReference type="EMBL" id="GBN92186.1"/>
    </source>
</evidence>
<dbReference type="AlphaFoldDB" id="A0A4Y2SY22"/>
<evidence type="ECO:0000259" key="1">
    <source>
        <dbReference type="SMART" id="SM00343"/>
    </source>
</evidence>
<keyword evidence="3" id="KW-1185">Reference proteome</keyword>
<dbReference type="InterPro" id="IPR008042">
    <property type="entry name" value="Retrotrans_Pao"/>
</dbReference>
<dbReference type="InterPro" id="IPR041588">
    <property type="entry name" value="Integrase_H2C2"/>
</dbReference>
<dbReference type="InterPro" id="IPR043128">
    <property type="entry name" value="Rev_trsase/Diguanyl_cyclase"/>
</dbReference>
<organism evidence="2 3">
    <name type="scientific">Araneus ventricosus</name>
    <name type="common">Orbweaver spider</name>
    <name type="synonym">Epeira ventricosa</name>
    <dbReference type="NCBI Taxonomy" id="182803"/>
    <lineage>
        <taxon>Eukaryota</taxon>
        <taxon>Metazoa</taxon>
        <taxon>Ecdysozoa</taxon>
        <taxon>Arthropoda</taxon>
        <taxon>Chelicerata</taxon>
        <taxon>Arachnida</taxon>
        <taxon>Araneae</taxon>
        <taxon>Araneomorphae</taxon>
        <taxon>Entelegynae</taxon>
        <taxon>Araneoidea</taxon>
        <taxon>Araneidae</taxon>
        <taxon>Araneus</taxon>
    </lineage>
</organism>
<dbReference type="EMBL" id="BGPR01024253">
    <property type="protein sequence ID" value="GBN92186.1"/>
    <property type="molecule type" value="Genomic_DNA"/>
</dbReference>
<dbReference type="Pfam" id="PF03564">
    <property type="entry name" value="DUF1759"/>
    <property type="match status" value="1"/>
</dbReference>
<dbReference type="Gene3D" id="3.30.70.270">
    <property type="match status" value="1"/>
</dbReference>
<dbReference type="InterPro" id="IPR005312">
    <property type="entry name" value="DUF1759"/>
</dbReference>
<dbReference type="PANTHER" id="PTHR47331">
    <property type="entry name" value="PHD-TYPE DOMAIN-CONTAINING PROTEIN"/>
    <property type="match status" value="1"/>
</dbReference>
<gene>
    <name evidence="2" type="ORF">AVEN_15610_1</name>
</gene>
<proteinExistence type="predicted"/>
<dbReference type="Proteomes" id="UP000499080">
    <property type="component" value="Unassembled WGS sequence"/>
</dbReference>
<dbReference type="Gene3D" id="3.10.10.10">
    <property type="entry name" value="HIV Type 1 Reverse Transcriptase, subunit A, domain 1"/>
    <property type="match status" value="1"/>
</dbReference>
<reference evidence="2 3" key="1">
    <citation type="journal article" date="2019" name="Sci. Rep.">
        <title>Orb-weaving spider Araneus ventricosus genome elucidates the spidroin gene catalogue.</title>
        <authorList>
            <person name="Kono N."/>
            <person name="Nakamura H."/>
            <person name="Ohtoshi R."/>
            <person name="Moran D.A.P."/>
            <person name="Shinohara A."/>
            <person name="Yoshida Y."/>
            <person name="Fujiwara M."/>
            <person name="Mori M."/>
            <person name="Tomita M."/>
            <person name="Arakawa K."/>
        </authorList>
    </citation>
    <scope>NUCLEOTIDE SEQUENCE [LARGE SCALE GENOMIC DNA]</scope>
</reference>
<dbReference type="GO" id="GO:0008270">
    <property type="term" value="F:zinc ion binding"/>
    <property type="evidence" value="ECO:0007669"/>
    <property type="project" value="InterPro"/>
</dbReference>
<dbReference type="InterPro" id="IPR001878">
    <property type="entry name" value="Znf_CCHC"/>
</dbReference>
<dbReference type="SUPFAM" id="SSF56672">
    <property type="entry name" value="DNA/RNA polymerases"/>
    <property type="match status" value="1"/>
</dbReference>
<comment type="caution">
    <text evidence="2">The sequence shown here is derived from an EMBL/GenBank/DDBJ whole genome shotgun (WGS) entry which is preliminary data.</text>
</comment>
<sequence length="1223" mass="139609">MNTPYYPFPSSYASDLLSPNAPMTCIQSTVKLPTMKIEPFDGDIEKFHMFFEQFSSAVDLNQQLSIIDKHVYLRGYLKDEPACLVDGISITAETYETVKNILKNRYGDKNRIIQAHLDFLENITPVSNPTPLSLNNIFIECNRRLQALTALGENINAYGRILTPKILRAFPNDVCRRWIIHAKREKISESDISKLREFLSEEVEGALTTLKIKGEQTDEFCALPCTAAFNVNSKTQYKPKNYSKKPTPFCPFCNVAGHWPQECKSVTDIDVRVQKLKTAGRCFLCTNKGHNVRICPRKDKAFCIKCKRKHHVSICKNSNPDLTPLTTANQVNIFASNVTHLQTAKVFITGPTGITKLTRCILDGGSQSSFVSTRLVDVLNLKVISTDNLEVRGFESHSSETQPRRRVQLELSSIWNKSSVSLSAFESSNTYAPHQTVPTDITLFARQKKLKLADPYEKTDNWPIEVLIGADFYWTVMTVKPPKKLTESLVLMPSIFGWILSGSRSMTNIKFDKTSAIQNICTDKVTLQKEDEDVRTFWDLEALGIKVSQEKEMSTLNREILKQFHDSYKVIDGRRVVNLPWKKDRSLSSDNYDVSLQRLKSLQKKFKNTDFQNIYTELMQDYIDKNQVEIAPETPVNESRTFYLSHHVVKKQKNNNTKYRIVFDGSSHSPGHQSLNEVLEQGPNLLPEILATLLRFRLHKQAIICDGSQAFLQLTLSEEDRDATRFLWFRTEKDADGKTHLLNDILIYRFSRLPFGLSPGPFLLSESLRELVSKNSDTYPLAAKQLEGNIFMDDFVMGVCTEDELQLSILSSERAFGAVLYIRIQEGKTTKAQLLCSRNRLSPLKRITLPRLELMACLIGARLLNYICYNTSLDRNAATLWTDSTVALSWIRGDPNRWKTFVCNRTTEILDYTTPSQWRHCPGSQNPADHISRGISPIELSSLDIWWDGPDWLSQHPDNWPTESDSLKEIPQCKAEARKTKVQPLCTATFQPVINASYFSSYTRLLRVTAWILRFLNNCKSKHRLFQELTSDEIEKAKDYWILVVQKQCFSVEIKALEKSMPLPAKSKIARFNPFLQENHLRLGGRLQFAQVTSGEKHPLLLDGSHHFVQLLIRHTHVRLHHLGVRIVLSELRSNYWILRGREAIKRVIHGCLPCRLSKAPRGTQIEAPLPADRVTPCIPFSTTGIDFAGPLYVRNSKSLDTAYIALFTCSTTRALHEHLWEN</sequence>
<dbReference type="Pfam" id="PF05380">
    <property type="entry name" value="Peptidase_A17"/>
    <property type="match status" value="1"/>
</dbReference>
<dbReference type="GO" id="GO:0003676">
    <property type="term" value="F:nucleic acid binding"/>
    <property type="evidence" value="ECO:0007669"/>
    <property type="project" value="InterPro"/>
</dbReference>
<dbReference type="Pfam" id="PF17921">
    <property type="entry name" value="Integrase_H2C2"/>
    <property type="match status" value="1"/>
</dbReference>
<feature type="domain" description="CCHC-type" evidence="1">
    <location>
        <begin position="281"/>
        <end position="297"/>
    </location>
</feature>
<evidence type="ECO:0000313" key="3">
    <source>
        <dbReference type="Proteomes" id="UP000499080"/>
    </source>
</evidence>
<name>A0A4Y2SY22_ARAVE</name>